<dbReference type="Gene3D" id="3.40.630.30">
    <property type="match status" value="1"/>
</dbReference>
<dbReference type="Pfam" id="PF00583">
    <property type="entry name" value="Acetyltransf_1"/>
    <property type="match status" value="1"/>
</dbReference>
<dbReference type="InterPro" id="IPR016181">
    <property type="entry name" value="Acyl_CoA_acyltransferase"/>
</dbReference>
<keyword evidence="4" id="KW-1185">Reference proteome</keyword>
<dbReference type="AlphaFoldDB" id="A0A086Y861"/>
<dbReference type="InterPro" id="IPR000182">
    <property type="entry name" value="GNAT_dom"/>
</dbReference>
<keyword evidence="1 3" id="KW-0808">Transferase</keyword>
<dbReference type="Proteomes" id="UP000028826">
    <property type="component" value="Unassembled WGS sequence"/>
</dbReference>
<dbReference type="InterPro" id="IPR050680">
    <property type="entry name" value="YpeA/RimI_acetyltransf"/>
</dbReference>
<proteinExistence type="predicted"/>
<organism evidence="3 4">
    <name type="scientific">Haematobacter massiliensis</name>
    <dbReference type="NCBI Taxonomy" id="195105"/>
    <lineage>
        <taxon>Bacteria</taxon>
        <taxon>Pseudomonadati</taxon>
        <taxon>Pseudomonadota</taxon>
        <taxon>Alphaproteobacteria</taxon>
        <taxon>Rhodobacterales</taxon>
        <taxon>Paracoccaceae</taxon>
        <taxon>Haematobacter</taxon>
    </lineage>
</organism>
<sequence>MTYGEVMDATWPAESLRRAGAWLIRLSPAAGGKRVQAITPSKPGAPDPEEAIRAARALGQRPIFRVEAEDEALDARLAEAGLTKIDPVIYYSAPTALVVGAGPKPVTGFTIWEPLQLMLDIWADCGTAPERIEVMHRVRGPKTALLGRSKDRASGVGFVALAGDRAMVHSLAVLPAFRRLGAGRNMMQRAALWAMEQGAEEIALAVEAENTGARALYDALGMRAAGGYHYRVGGDA</sequence>
<dbReference type="PROSITE" id="PS51186">
    <property type="entry name" value="GNAT"/>
    <property type="match status" value="1"/>
</dbReference>
<dbReference type="EMBL" id="JGYG01000003">
    <property type="protein sequence ID" value="KFI30461.1"/>
    <property type="molecule type" value="Genomic_DNA"/>
</dbReference>
<gene>
    <name evidence="3" type="ORF">CN97_12975</name>
</gene>
<reference evidence="3 4" key="1">
    <citation type="submission" date="2014-03" db="EMBL/GenBank/DDBJ databases">
        <title>Genome of Haematobacter massiliensis CCUG 47968.</title>
        <authorList>
            <person name="Wang D."/>
            <person name="Wang G."/>
        </authorList>
    </citation>
    <scope>NUCLEOTIDE SEQUENCE [LARGE SCALE GENOMIC DNA]</scope>
    <source>
        <strain evidence="3 4">CCUG 47968</strain>
    </source>
</reference>
<evidence type="ECO:0000313" key="4">
    <source>
        <dbReference type="Proteomes" id="UP000028826"/>
    </source>
</evidence>
<dbReference type="eggNOG" id="COG0456">
    <property type="taxonomic scope" value="Bacteria"/>
</dbReference>
<evidence type="ECO:0000256" key="2">
    <source>
        <dbReference type="ARBA" id="ARBA00023315"/>
    </source>
</evidence>
<evidence type="ECO:0000313" key="3">
    <source>
        <dbReference type="EMBL" id="KFI30461.1"/>
    </source>
</evidence>
<protein>
    <submittedName>
        <fullName evidence="3">Acetyltransferase</fullName>
    </submittedName>
</protein>
<name>A0A086Y861_9RHOB</name>
<accession>A0A086Y861</accession>
<dbReference type="SUPFAM" id="SSF55729">
    <property type="entry name" value="Acyl-CoA N-acyltransferases (Nat)"/>
    <property type="match status" value="1"/>
</dbReference>
<dbReference type="CDD" id="cd04301">
    <property type="entry name" value="NAT_SF"/>
    <property type="match status" value="1"/>
</dbReference>
<keyword evidence="2" id="KW-0012">Acyltransferase</keyword>
<evidence type="ECO:0000256" key="1">
    <source>
        <dbReference type="ARBA" id="ARBA00022679"/>
    </source>
</evidence>
<dbReference type="PANTHER" id="PTHR43420">
    <property type="entry name" value="ACETYLTRANSFERASE"/>
    <property type="match status" value="1"/>
</dbReference>
<comment type="caution">
    <text evidence="3">The sequence shown here is derived from an EMBL/GenBank/DDBJ whole genome shotgun (WGS) entry which is preliminary data.</text>
</comment>
<dbReference type="RefSeq" id="WP_051911027.1">
    <property type="nucleotide sequence ID" value="NZ_CAMIFG010000007.1"/>
</dbReference>
<dbReference type="GO" id="GO:0016747">
    <property type="term" value="F:acyltransferase activity, transferring groups other than amino-acyl groups"/>
    <property type="evidence" value="ECO:0007669"/>
    <property type="project" value="InterPro"/>
</dbReference>
<dbReference type="OrthoDB" id="7301318at2"/>
<dbReference type="STRING" id="195105.CN97_12975"/>